<feature type="compositionally biased region" description="Basic and acidic residues" evidence="1">
    <location>
        <begin position="192"/>
        <end position="204"/>
    </location>
</feature>
<dbReference type="AlphaFoldDB" id="A0ABD3Q5L7"/>
<feature type="compositionally biased region" description="Basic residues" evidence="1">
    <location>
        <begin position="148"/>
        <end position="159"/>
    </location>
</feature>
<keyword evidence="3" id="KW-1185">Reference proteome</keyword>
<evidence type="ECO:0000313" key="2">
    <source>
        <dbReference type="EMBL" id="KAL3795683.1"/>
    </source>
</evidence>
<accession>A0ABD3Q5L7</accession>
<dbReference type="EMBL" id="JALLPJ020000312">
    <property type="protein sequence ID" value="KAL3795683.1"/>
    <property type="molecule type" value="Genomic_DNA"/>
</dbReference>
<proteinExistence type="predicted"/>
<evidence type="ECO:0000256" key="1">
    <source>
        <dbReference type="SAM" id="MobiDB-lite"/>
    </source>
</evidence>
<reference evidence="2 3" key="1">
    <citation type="submission" date="2024-10" db="EMBL/GenBank/DDBJ databases">
        <title>Updated reference genomes for cyclostephanoid diatoms.</title>
        <authorList>
            <person name="Roberts W.R."/>
            <person name="Alverson A.J."/>
        </authorList>
    </citation>
    <scope>NUCLEOTIDE SEQUENCE [LARGE SCALE GENOMIC DNA]</scope>
    <source>
        <strain evidence="2 3">AJA010-31</strain>
    </source>
</reference>
<dbReference type="Proteomes" id="UP001530400">
    <property type="component" value="Unassembled WGS sequence"/>
</dbReference>
<gene>
    <name evidence="2" type="ORF">ACHAWO_004268</name>
</gene>
<comment type="caution">
    <text evidence="2">The sequence shown here is derived from an EMBL/GenBank/DDBJ whole genome shotgun (WGS) entry which is preliminary data.</text>
</comment>
<feature type="compositionally biased region" description="Basic residues" evidence="1">
    <location>
        <begin position="167"/>
        <end position="191"/>
    </location>
</feature>
<name>A0ABD3Q5L7_9STRA</name>
<sequence length="354" mass="41956">MENIPIKFSLMGLPADINDVRMFKDYMFEEFKAIVMDVAEDIDMEITNLQEVYDLTFAGRELQSAAKDFASKPTQTVHLYYDVEVIRDPSQRKDEDDVKNNFQSYVADPEQWRQVQIDGQQRKRRSVAAARPLPRRQRRHTYDERHHSRERRHRPRKERSFKQYTRSFRRPKRESHRHSRSPRRREKRRSPKREFEHRDTRETQPDEEMQMLALPPPQYEYVEPYYPPAPEPEELLALLAPDYWNSDAALYCDEDEVNRPDPPMLEGPTAIEQQQQQQLQMRQAEPEPEGEMLMLTDGRDISDRSGNNNGPYLAIESEGMRDSHFLSMTTTMTICQVHPMEKGRGVEMLLSRVV</sequence>
<evidence type="ECO:0000313" key="3">
    <source>
        <dbReference type="Proteomes" id="UP001530400"/>
    </source>
</evidence>
<feature type="region of interest" description="Disordered" evidence="1">
    <location>
        <begin position="110"/>
        <end position="206"/>
    </location>
</feature>
<protein>
    <submittedName>
        <fullName evidence="2">Uncharacterized protein</fullName>
    </submittedName>
</protein>
<organism evidence="2 3">
    <name type="scientific">Cyclotella atomus</name>
    <dbReference type="NCBI Taxonomy" id="382360"/>
    <lineage>
        <taxon>Eukaryota</taxon>
        <taxon>Sar</taxon>
        <taxon>Stramenopiles</taxon>
        <taxon>Ochrophyta</taxon>
        <taxon>Bacillariophyta</taxon>
        <taxon>Coscinodiscophyceae</taxon>
        <taxon>Thalassiosirophycidae</taxon>
        <taxon>Stephanodiscales</taxon>
        <taxon>Stephanodiscaceae</taxon>
        <taxon>Cyclotella</taxon>
    </lineage>
</organism>